<sequence length="241" mass="27942">MKVVVIIQARMGSTRLPGKVMKRIADKTVLEHVVDRLKKSREVDEIVIATTPKEEDNIIAVEATRLGVKYFKGSEDDVLSRYYFAAKENNAEVIVRVTSDCPLIDAEVMDNMIRIFKTTTCDYLSNTITRTYPRGLDCEIFSFQVLETSFNKASENYQREHVTPYIYENDQLFKIEQYLDDEDNSYIRCTLDTTEDFEVIKRTLESINVNNYSYTDLLVFFRKNPHIISLNSDVAQKNLRG</sequence>
<dbReference type="EMBL" id="VNJI01000041">
    <property type="protein sequence ID" value="TVY07208.1"/>
    <property type="molecule type" value="Genomic_DNA"/>
</dbReference>
<dbReference type="RefSeq" id="WP_144852344.1">
    <property type="nucleotide sequence ID" value="NZ_VNJI01000041.1"/>
</dbReference>
<protein>
    <submittedName>
        <fullName evidence="1">Acylneuraminate cytidylyltransferase</fullName>
    </submittedName>
</protein>
<proteinExistence type="predicted"/>
<dbReference type="CDD" id="cd02518">
    <property type="entry name" value="GT2_SpsF"/>
    <property type="match status" value="1"/>
</dbReference>
<evidence type="ECO:0000313" key="1">
    <source>
        <dbReference type="EMBL" id="TVY07208.1"/>
    </source>
</evidence>
<reference evidence="1 2" key="1">
    <citation type="submission" date="2019-07" db="EMBL/GenBank/DDBJ databases">
        <authorList>
            <person name="Kim J."/>
        </authorList>
    </citation>
    <scope>NUCLEOTIDE SEQUENCE [LARGE SCALE GENOMIC DNA]</scope>
    <source>
        <strain evidence="1 2">JC52</strain>
    </source>
</reference>
<keyword evidence="2" id="KW-1185">Reference proteome</keyword>
<comment type="caution">
    <text evidence="1">The sequence shown here is derived from an EMBL/GenBank/DDBJ whole genome shotgun (WGS) entry which is preliminary data.</text>
</comment>
<dbReference type="InterPro" id="IPR003329">
    <property type="entry name" value="Cytidylyl_trans"/>
</dbReference>
<dbReference type="OrthoDB" id="9815559at2"/>
<evidence type="ECO:0000313" key="2">
    <source>
        <dbReference type="Proteomes" id="UP000317036"/>
    </source>
</evidence>
<dbReference type="Pfam" id="PF02348">
    <property type="entry name" value="CTP_transf_3"/>
    <property type="match status" value="1"/>
</dbReference>
<keyword evidence="1" id="KW-0548">Nucleotidyltransferase</keyword>
<dbReference type="PANTHER" id="PTHR42866">
    <property type="entry name" value="3-DEOXY-MANNO-OCTULOSONATE CYTIDYLYLTRANSFERASE"/>
    <property type="match status" value="1"/>
</dbReference>
<accession>A0A559K4Z1</accession>
<dbReference type="SUPFAM" id="SSF53448">
    <property type="entry name" value="Nucleotide-diphospho-sugar transferases"/>
    <property type="match status" value="1"/>
</dbReference>
<dbReference type="PANTHER" id="PTHR42866:SF1">
    <property type="entry name" value="SPORE COAT POLYSACCHARIDE BIOSYNTHESIS PROTEIN SPSF"/>
    <property type="match status" value="1"/>
</dbReference>
<dbReference type="Gene3D" id="3.90.550.10">
    <property type="entry name" value="Spore Coat Polysaccharide Biosynthesis Protein SpsA, Chain A"/>
    <property type="match status" value="1"/>
</dbReference>
<dbReference type="InterPro" id="IPR029044">
    <property type="entry name" value="Nucleotide-diphossugar_trans"/>
</dbReference>
<dbReference type="AlphaFoldDB" id="A0A559K4Z1"/>
<keyword evidence="1" id="KW-0808">Transferase</keyword>
<gene>
    <name evidence="1" type="ORF">FPZ49_25220</name>
</gene>
<dbReference type="GO" id="GO:0005829">
    <property type="term" value="C:cytosol"/>
    <property type="evidence" value="ECO:0007669"/>
    <property type="project" value="TreeGrafter"/>
</dbReference>
<organism evidence="1 2">
    <name type="scientific">Paenibacillus cremeus</name>
    <dbReference type="NCBI Taxonomy" id="2163881"/>
    <lineage>
        <taxon>Bacteria</taxon>
        <taxon>Bacillati</taxon>
        <taxon>Bacillota</taxon>
        <taxon>Bacilli</taxon>
        <taxon>Bacillales</taxon>
        <taxon>Paenibacillaceae</taxon>
        <taxon>Paenibacillus</taxon>
    </lineage>
</organism>
<dbReference type="GO" id="GO:0016779">
    <property type="term" value="F:nucleotidyltransferase activity"/>
    <property type="evidence" value="ECO:0007669"/>
    <property type="project" value="UniProtKB-KW"/>
</dbReference>
<dbReference type="Proteomes" id="UP000317036">
    <property type="component" value="Unassembled WGS sequence"/>
</dbReference>
<name>A0A559K4Z1_9BACL</name>